<dbReference type="GO" id="GO:0005829">
    <property type="term" value="C:cytosol"/>
    <property type="evidence" value="ECO:0007669"/>
    <property type="project" value="TreeGrafter"/>
</dbReference>
<dbReference type="Proteomes" id="UP001409585">
    <property type="component" value="Unassembled WGS sequence"/>
</dbReference>
<evidence type="ECO:0000256" key="2">
    <source>
        <dbReference type="ARBA" id="ARBA00022679"/>
    </source>
</evidence>
<organism evidence="3 4">
    <name type="scientific">Halioxenophilus aromaticivorans</name>
    <dbReference type="NCBI Taxonomy" id="1306992"/>
    <lineage>
        <taxon>Bacteria</taxon>
        <taxon>Pseudomonadati</taxon>
        <taxon>Pseudomonadota</taxon>
        <taxon>Gammaproteobacteria</taxon>
        <taxon>Alteromonadales</taxon>
        <taxon>Alteromonadaceae</taxon>
        <taxon>Halioxenophilus</taxon>
    </lineage>
</organism>
<evidence type="ECO:0000313" key="3">
    <source>
        <dbReference type="EMBL" id="GAA4941292.1"/>
    </source>
</evidence>
<sequence length="347" mass="38838">MRVLIFNTGNLADVMQMLPAFTDAKYSHANMVFDVIVDERWAEVPQWHPAVGHVFTIPSHSWQRGFISLFASEDVKRLKKQLRKYSYDWVIDLYGGWSSAWFARTVQCACAGFSKVDQKKRSSSVLYNHRQPEAQNLHRVEQIRRLLAHCLHYAVPKSANPKNASGQIDVDYGIEPSRFCAQSASQQAITLMLGAKETRLRLDVEHAKQLVQRLCAMGRPVRLLWRDRVSGDYLRSLAEGTDAELMPNLKISGIASVLMDSCSVVSVDNGLSHMAAALKVPMVRLHSEHTPDCKTAYGGQQLVLAQTDNQCPPAQLLSALERLMATMPAVANELYQKPEAAGVSRVY</sequence>
<dbReference type="SUPFAM" id="SSF53756">
    <property type="entry name" value="UDP-Glycosyltransferase/glycogen phosphorylase"/>
    <property type="match status" value="1"/>
</dbReference>
<dbReference type="InterPro" id="IPR002201">
    <property type="entry name" value="Glyco_trans_9"/>
</dbReference>
<keyword evidence="2" id="KW-0808">Transferase</keyword>
<accession>A0AAV3U1P1</accession>
<proteinExistence type="predicted"/>
<dbReference type="InterPro" id="IPR051199">
    <property type="entry name" value="LPS_LOS_Heptosyltrfase"/>
</dbReference>
<gene>
    <name evidence="3" type="primary">waaC</name>
    <name evidence="3" type="ORF">GCM10025791_19640</name>
</gene>
<dbReference type="PANTHER" id="PTHR30160:SF19">
    <property type="entry name" value="LIPOPOLYSACCHARIDE HEPTOSYLTRANSFERASE 1"/>
    <property type="match status" value="1"/>
</dbReference>
<evidence type="ECO:0000313" key="4">
    <source>
        <dbReference type="Proteomes" id="UP001409585"/>
    </source>
</evidence>
<reference evidence="4" key="1">
    <citation type="journal article" date="2019" name="Int. J. Syst. Evol. Microbiol.">
        <title>The Global Catalogue of Microorganisms (GCM) 10K type strain sequencing project: providing services to taxonomists for standard genome sequencing and annotation.</title>
        <authorList>
            <consortium name="The Broad Institute Genomics Platform"/>
            <consortium name="The Broad Institute Genome Sequencing Center for Infectious Disease"/>
            <person name="Wu L."/>
            <person name="Ma J."/>
        </authorList>
    </citation>
    <scope>NUCLEOTIDE SEQUENCE [LARGE SCALE GENOMIC DNA]</scope>
    <source>
        <strain evidence="4">JCM 19134</strain>
    </source>
</reference>
<dbReference type="Pfam" id="PF01075">
    <property type="entry name" value="Glyco_transf_9"/>
    <property type="match status" value="1"/>
</dbReference>
<dbReference type="AlphaFoldDB" id="A0AAV3U1P1"/>
<keyword evidence="4" id="KW-1185">Reference proteome</keyword>
<protein>
    <submittedName>
        <fullName evidence="3">Lipopolysaccharide heptosyltransferase I</fullName>
    </submittedName>
</protein>
<dbReference type="RefSeq" id="WP_345420911.1">
    <property type="nucleotide sequence ID" value="NZ_AP031496.1"/>
</dbReference>
<dbReference type="GO" id="GO:0008713">
    <property type="term" value="F:ADP-heptose-lipopolysaccharide heptosyltransferase activity"/>
    <property type="evidence" value="ECO:0007669"/>
    <property type="project" value="TreeGrafter"/>
</dbReference>
<dbReference type="EMBL" id="BAABLX010000012">
    <property type="protein sequence ID" value="GAA4941292.1"/>
    <property type="molecule type" value="Genomic_DNA"/>
</dbReference>
<name>A0AAV3U1P1_9ALTE</name>
<dbReference type="Gene3D" id="3.40.50.2000">
    <property type="entry name" value="Glycogen Phosphorylase B"/>
    <property type="match status" value="2"/>
</dbReference>
<comment type="caution">
    <text evidence="3">The sequence shown here is derived from an EMBL/GenBank/DDBJ whole genome shotgun (WGS) entry which is preliminary data.</text>
</comment>
<keyword evidence="1" id="KW-0328">Glycosyltransferase</keyword>
<dbReference type="PANTHER" id="PTHR30160">
    <property type="entry name" value="TETRAACYLDISACCHARIDE 4'-KINASE-RELATED"/>
    <property type="match status" value="1"/>
</dbReference>
<evidence type="ECO:0000256" key="1">
    <source>
        <dbReference type="ARBA" id="ARBA00022676"/>
    </source>
</evidence>
<dbReference type="GO" id="GO:0009244">
    <property type="term" value="P:lipopolysaccharide core region biosynthetic process"/>
    <property type="evidence" value="ECO:0007669"/>
    <property type="project" value="TreeGrafter"/>
</dbReference>